<evidence type="ECO:0000313" key="1">
    <source>
        <dbReference type="EMBL" id="KFM67592.1"/>
    </source>
</evidence>
<feature type="non-terminal residue" evidence="1">
    <location>
        <position position="42"/>
    </location>
</feature>
<protein>
    <submittedName>
        <fullName evidence="1">Uncharacterized protein</fullName>
    </submittedName>
</protein>
<keyword evidence="2" id="KW-1185">Reference proteome</keyword>
<organism evidence="1 2">
    <name type="scientific">Stegodyphus mimosarum</name>
    <name type="common">African social velvet spider</name>
    <dbReference type="NCBI Taxonomy" id="407821"/>
    <lineage>
        <taxon>Eukaryota</taxon>
        <taxon>Metazoa</taxon>
        <taxon>Ecdysozoa</taxon>
        <taxon>Arthropoda</taxon>
        <taxon>Chelicerata</taxon>
        <taxon>Arachnida</taxon>
        <taxon>Araneae</taxon>
        <taxon>Araneomorphae</taxon>
        <taxon>Entelegynae</taxon>
        <taxon>Eresoidea</taxon>
        <taxon>Eresidae</taxon>
        <taxon>Stegodyphus</taxon>
    </lineage>
</organism>
<sequence>MRELMKLRSFHERVTVSFMNLMHKKESFSDMNYINKNRQVAK</sequence>
<name>A0A087TR53_STEMI</name>
<proteinExistence type="predicted"/>
<accession>A0A087TR53</accession>
<dbReference type="Proteomes" id="UP000054359">
    <property type="component" value="Unassembled WGS sequence"/>
</dbReference>
<dbReference type="EMBL" id="KK116372">
    <property type="protein sequence ID" value="KFM67592.1"/>
    <property type="molecule type" value="Genomic_DNA"/>
</dbReference>
<dbReference type="AlphaFoldDB" id="A0A087TR53"/>
<evidence type="ECO:0000313" key="2">
    <source>
        <dbReference type="Proteomes" id="UP000054359"/>
    </source>
</evidence>
<reference evidence="1 2" key="1">
    <citation type="submission" date="2013-11" db="EMBL/GenBank/DDBJ databases">
        <title>Genome sequencing of Stegodyphus mimosarum.</title>
        <authorList>
            <person name="Bechsgaard J."/>
        </authorList>
    </citation>
    <scope>NUCLEOTIDE SEQUENCE [LARGE SCALE GENOMIC DNA]</scope>
</reference>
<gene>
    <name evidence="1" type="ORF">X975_00359</name>
</gene>